<dbReference type="InterPro" id="IPR000092">
    <property type="entry name" value="Polyprenyl_synt"/>
</dbReference>
<dbReference type="GO" id="GO:0004659">
    <property type="term" value="F:prenyltransferase activity"/>
    <property type="evidence" value="ECO:0007669"/>
    <property type="project" value="InterPro"/>
</dbReference>
<dbReference type="STRING" id="400055.SAMN04490243_0934"/>
<evidence type="ECO:0000256" key="2">
    <source>
        <dbReference type="ARBA" id="ARBA00006706"/>
    </source>
</evidence>
<gene>
    <name evidence="7" type="ORF">SAMN04490243_0934</name>
</gene>
<dbReference type="InterPro" id="IPR033749">
    <property type="entry name" value="Polyprenyl_synt_CS"/>
</dbReference>
<evidence type="ECO:0000256" key="6">
    <source>
        <dbReference type="RuleBase" id="RU004466"/>
    </source>
</evidence>
<dbReference type="Gene3D" id="1.10.600.10">
    <property type="entry name" value="Farnesyl Diphosphate Synthase"/>
    <property type="match status" value="1"/>
</dbReference>
<dbReference type="InterPro" id="IPR008949">
    <property type="entry name" value="Isoprenoid_synthase_dom_sf"/>
</dbReference>
<dbReference type="SFLD" id="SFLDG01017">
    <property type="entry name" value="Polyprenyl_Transferase_Like"/>
    <property type="match status" value="1"/>
</dbReference>
<dbReference type="Pfam" id="PF00348">
    <property type="entry name" value="polyprenyl_synt"/>
    <property type="match status" value="1"/>
</dbReference>
<evidence type="ECO:0000256" key="4">
    <source>
        <dbReference type="ARBA" id="ARBA00022723"/>
    </source>
</evidence>
<evidence type="ECO:0000256" key="5">
    <source>
        <dbReference type="ARBA" id="ARBA00022842"/>
    </source>
</evidence>
<name>A0A1I6FYR6_9FLAO</name>
<dbReference type="EMBL" id="FOYQ01000001">
    <property type="protein sequence ID" value="SFR35079.1"/>
    <property type="molecule type" value="Genomic_DNA"/>
</dbReference>
<keyword evidence="3 6" id="KW-0808">Transferase</keyword>
<evidence type="ECO:0000313" key="8">
    <source>
        <dbReference type="Proteomes" id="UP000199534"/>
    </source>
</evidence>
<protein>
    <submittedName>
        <fullName evidence="7">Geranylgeranyl diphosphate synthase, type II</fullName>
    </submittedName>
</protein>
<dbReference type="RefSeq" id="WP_092981041.1">
    <property type="nucleotide sequence ID" value="NZ_FOYQ01000001.1"/>
</dbReference>
<dbReference type="PROSITE" id="PS00444">
    <property type="entry name" value="POLYPRENYL_SYNTHASE_2"/>
    <property type="match status" value="1"/>
</dbReference>
<dbReference type="CDD" id="cd00685">
    <property type="entry name" value="Trans_IPPS_HT"/>
    <property type="match status" value="1"/>
</dbReference>
<reference evidence="7 8" key="1">
    <citation type="submission" date="2016-10" db="EMBL/GenBank/DDBJ databases">
        <authorList>
            <person name="de Groot N.N."/>
        </authorList>
    </citation>
    <scope>NUCLEOTIDE SEQUENCE [LARGE SCALE GENOMIC DNA]</scope>
    <source>
        <strain evidence="7 8">DSM 21019</strain>
    </source>
</reference>
<dbReference type="GO" id="GO:0046872">
    <property type="term" value="F:metal ion binding"/>
    <property type="evidence" value="ECO:0007669"/>
    <property type="project" value="UniProtKB-KW"/>
</dbReference>
<sequence length="325" mass="36736">MTEAIARYREVFEKDLAASPALGQPNGLYEPIEYIMNLGGKRMRPILALMSADLYGAPLEQALPAARAVEIFHNFSLIHDDIMDQAPLRRSKPTVHQKWDLNTGILSGDAMLIYAYQCLEAYEPELFKPMMALFSRTARQVCEGQQYDMDFENQEGTTIPDYLKMIEYKTAVLLGCALQLGAMAAKAPVEEQQALYAFGIYLGMAFQLQDDYLDAFGDPKSFGKQVGGDIIENKKTFLYLKAMELGSSTVQQELRDLYSIRPKNPESKVVRVKKLFKQTGADTQTRAQIVGYTEEAFRQLEYLGKDSPAAEALREFGNWLLKREF</sequence>
<evidence type="ECO:0000256" key="1">
    <source>
        <dbReference type="ARBA" id="ARBA00001946"/>
    </source>
</evidence>
<dbReference type="SFLD" id="SFLDS00005">
    <property type="entry name" value="Isoprenoid_Synthase_Type_I"/>
    <property type="match status" value="1"/>
</dbReference>
<dbReference type="GO" id="GO:0008299">
    <property type="term" value="P:isoprenoid biosynthetic process"/>
    <property type="evidence" value="ECO:0007669"/>
    <property type="project" value="InterPro"/>
</dbReference>
<keyword evidence="4" id="KW-0479">Metal-binding</keyword>
<proteinExistence type="inferred from homology"/>
<accession>A0A1I6FYR6</accession>
<dbReference type="SUPFAM" id="SSF48576">
    <property type="entry name" value="Terpenoid synthases"/>
    <property type="match status" value="1"/>
</dbReference>
<keyword evidence="8" id="KW-1185">Reference proteome</keyword>
<dbReference type="PANTHER" id="PTHR12001">
    <property type="entry name" value="GERANYLGERANYL PYROPHOSPHATE SYNTHASE"/>
    <property type="match status" value="1"/>
</dbReference>
<keyword evidence="5" id="KW-0460">Magnesium</keyword>
<comment type="similarity">
    <text evidence="2 6">Belongs to the FPP/GGPP synthase family.</text>
</comment>
<dbReference type="AlphaFoldDB" id="A0A1I6FYR6"/>
<comment type="cofactor">
    <cofactor evidence="1">
        <name>Mg(2+)</name>
        <dbReference type="ChEBI" id="CHEBI:18420"/>
    </cofactor>
</comment>
<dbReference type="Proteomes" id="UP000199534">
    <property type="component" value="Unassembled WGS sequence"/>
</dbReference>
<organism evidence="7 8">
    <name type="scientific">Robiginitalea myxolifaciens</name>
    <dbReference type="NCBI Taxonomy" id="400055"/>
    <lineage>
        <taxon>Bacteria</taxon>
        <taxon>Pseudomonadati</taxon>
        <taxon>Bacteroidota</taxon>
        <taxon>Flavobacteriia</taxon>
        <taxon>Flavobacteriales</taxon>
        <taxon>Flavobacteriaceae</taxon>
        <taxon>Robiginitalea</taxon>
    </lineage>
</organism>
<evidence type="ECO:0000256" key="3">
    <source>
        <dbReference type="ARBA" id="ARBA00022679"/>
    </source>
</evidence>
<dbReference type="OrthoDB" id="9805316at2"/>
<evidence type="ECO:0000313" key="7">
    <source>
        <dbReference type="EMBL" id="SFR35079.1"/>
    </source>
</evidence>
<dbReference type="PANTHER" id="PTHR12001:SF85">
    <property type="entry name" value="SHORT CHAIN ISOPRENYL DIPHOSPHATE SYNTHASE"/>
    <property type="match status" value="1"/>
</dbReference>